<dbReference type="AlphaFoldDB" id="A0A0C9TKS5"/>
<reference evidence="2" key="2">
    <citation type="submission" date="2015-01" db="EMBL/GenBank/DDBJ databases">
        <title>Evolutionary Origins and Diversification of the Mycorrhizal Mutualists.</title>
        <authorList>
            <consortium name="DOE Joint Genome Institute"/>
            <consortium name="Mycorrhizal Genomics Consortium"/>
            <person name="Kohler A."/>
            <person name="Kuo A."/>
            <person name="Nagy L.G."/>
            <person name="Floudas D."/>
            <person name="Copeland A."/>
            <person name="Barry K.W."/>
            <person name="Cichocki N."/>
            <person name="Veneault-Fourrey C."/>
            <person name="LaButti K."/>
            <person name="Lindquist E.A."/>
            <person name="Lipzen A."/>
            <person name="Lundell T."/>
            <person name="Morin E."/>
            <person name="Murat C."/>
            <person name="Riley R."/>
            <person name="Ohm R."/>
            <person name="Sun H."/>
            <person name="Tunlid A."/>
            <person name="Henrissat B."/>
            <person name="Grigoriev I.V."/>
            <person name="Hibbett D.S."/>
            <person name="Martin F."/>
        </authorList>
    </citation>
    <scope>NUCLEOTIDE SEQUENCE [LARGE SCALE GENOMIC DNA]</scope>
    <source>
        <strain evidence="2">ATCC 200175</strain>
    </source>
</reference>
<sequence length="66" mass="7772">LLHVAQGIRHCGPIWTTWTFYMERFCGMLQRGIRSRACPWSNLNKSLLHMVYLEQLAVCYNLSDEL</sequence>
<accession>A0A0C9TKS5</accession>
<gene>
    <name evidence="1" type="ORF">PAXINDRAFT_30092</name>
</gene>
<protein>
    <submittedName>
        <fullName evidence="1">Uncharacterized protein</fullName>
    </submittedName>
</protein>
<dbReference type="HOGENOM" id="CLU_197758_0_0_1"/>
<evidence type="ECO:0000313" key="1">
    <source>
        <dbReference type="EMBL" id="KIJ08417.1"/>
    </source>
</evidence>
<proteinExistence type="predicted"/>
<keyword evidence="2" id="KW-1185">Reference proteome</keyword>
<feature type="non-terminal residue" evidence="1">
    <location>
        <position position="1"/>
    </location>
</feature>
<feature type="non-terminal residue" evidence="1">
    <location>
        <position position="66"/>
    </location>
</feature>
<evidence type="ECO:0000313" key="2">
    <source>
        <dbReference type="Proteomes" id="UP000053647"/>
    </source>
</evidence>
<reference evidence="1 2" key="1">
    <citation type="submission" date="2014-06" db="EMBL/GenBank/DDBJ databases">
        <authorList>
            <consortium name="DOE Joint Genome Institute"/>
            <person name="Kuo A."/>
            <person name="Kohler A."/>
            <person name="Nagy L.G."/>
            <person name="Floudas D."/>
            <person name="Copeland A."/>
            <person name="Barry K.W."/>
            <person name="Cichocki N."/>
            <person name="Veneault-Fourrey C."/>
            <person name="LaButti K."/>
            <person name="Lindquist E.A."/>
            <person name="Lipzen A."/>
            <person name="Lundell T."/>
            <person name="Morin E."/>
            <person name="Murat C."/>
            <person name="Sun H."/>
            <person name="Tunlid A."/>
            <person name="Henrissat B."/>
            <person name="Grigoriev I.V."/>
            <person name="Hibbett D.S."/>
            <person name="Martin F."/>
            <person name="Nordberg H.P."/>
            <person name="Cantor M.N."/>
            <person name="Hua S.X."/>
        </authorList>
    </citation>
    <scope>NUCLEOTIDE SEQUENCE [LARGE SCALE GENOMIC DNA]</scope>
    <source>
        <strain evidence="1 2">ATCC 200175</strain>
    </source>
</reference>
<organism evidence="1 2">
    <name type="scientific">Paxillus involutus ATCC 200175</name>
    <dbReference type="NCBI Taxonomy" id="664439"/>
    <lineage>
        <taxon>Eukaryota</taxon>
        <taxon>Fungi</taxon>
        <taxon>Dikarya</taxon>
        <taxon>Basidiomycota</taxon>
        <taxon>Agaricomycotina</taxon>
        <taxon>Agaricomycetes</taxon>
        <taxon>Agaricomycetidae</taxon>
        <taxon>Boletales</taxon>
        <taxon>Paxilineae</taxon>
        <taxon>Paxillaceae</taxon>
        <taxon>Paxillus</taxon>
    </lineage>
</organism>
<dbReference type="EMBL" id="KN819625">
    <property type="protein sequence ID" value="KIJ08417.1"/>
    <property type="molecule type" value="Genomic_DNA"/>
</dbReference>
<dbReference type="OrthoDB" id="6613063at2759"/>
<dbReference type="Proteomes" id="UP000053647">
    <property type="component" value="Unassembled WGS sequence"/>
</dbReference>
<name>A0A0C9TKS5_PAXIN</name>